<dbReference type="GO" id="GO:0005829">
    <property type="term" value="C:cytosol"/>
    <property type="evidence" value="ECO:0007669"/>
    <property type="project" value="TreeGrafter"/>
</dbReference>
<dbReference type="Pfam" id="PF00486">
    <property type="entry name" value="Trans_reg_C"/>
    <property type="match status" value="1"/>
</dbReference>
<evidence type="ECO:0008006" key="9">
    <source>
        <dbReference type="Google" id="ProtNLM"/>
    </source>
</evidence>
<name>A0A7R8X1L3_9CRUS</name>
<keyword evidence="3" id="KW-0805">Transcription regulation</keyword>
<evidence type="ECO:0000256" key="1">
    <source>
        <dbReference type="ARBA" id="ARBA00022553"/>
    </source>
</evidence>
<evidence type="ECO:0000256" key="5">
    <source>
        <dbReference type="ARBA" id="ARBA00023163"/>
    </source>
</evidence>
<evidence type="ECO:0000313" key="8">
    <source>
        <dbReference type="EMBL" id="CAD7239132.1"/>
    </source>
</evidence>
<keyword evidence="4 7" id="KW-0238">DNA-binding</keyword>
<protein>
    <recommendedName>
        <fullName evidence="9">OmpR-like protein</fullName>
    </recommendedName>
</protein>
<gene>
    <name evidence="8" type="ORF">CTOB1V02_LOCUS16947</name>
</gene>
<evidence type="ECO:0000256" key="6">
    <source>
        <dbReference type="PROSITE-ProRule" id="PRU00169"/>
    </source>
</evidence>
<dbReference type="SUPFAM" id="SSF52172">
    <property type="entry name" value="CheY-like"/>
    <property type="match status" value="1"/>
</dbReference>
<dbReference type="GO" id="GO:0000976">
    <property type="term" value="F:transcription cis-regulatory region binding"/>
    <property type="evidence" value="ECO:0007669"/>
    <property type="project" value="TreeGrafter"/>
</dbReference>
<evidence type="ECO:0000256" key="3">
    <source>
        <dbReference type="ARBA" id="ARBA00023015"/>
    </source>
</evidence>
<sequence>LTSRNELDDRIAGLEGGADDYVPKPFEVSELLARAHAVLRRMAPKTEAPETCQYCFAGYCLDCKHPETVLSRDYLMQQTRGRDAGPYDRTIDVRVGQLRKKLPVANSDQSLFKTIRGGGYMLTEAVSKRSD</sequence>
<dbReference type="InterPro" id="IPR001789">
    <property type="entry name" value="Sig_transdc_resp-reg_receiver"/>
</dbReference>
<proteinExistence type="predicted"/>
<feature type="DNA-binding region" description="OmpR/PhoB-type" evidence="7">
    <location>
        <begin position="23"/>
        <end position="124"/>
    </location>
</feature>
<keyword evidence="5" id="KW-0804">Transcription</keyword>
<dbReference type="PANTHER" id="PTHR48111:SF1">
    <property type="entry name" value="TWO-COMPONENT RESPONSE REGULATOR ORR33"/>
    <property type="match status" value="1"/>
</dbReference>
<evidence type="ECO:0000256" key="2">
    <source>
        <dbReference type="ARBA" id="ARBA00023012"/>
    </source>
</evidence>
<dbReference type="InterPro" id="IPR039420">
    <property type="entry name" value="WalR-like"/>
</dbReference>
<dbReference type="PROSITE" id="PS51755">
    <property type="entry name" value="OMPR_PHOB"/>
    <property type="match status" value="1"/>
</dbReference>
<organism evidence="8">
    <name type="scientific">Cyprideis torosa</name>
    <dbReference type="NCBI Taxonomy" id="163714"/>
    <lineage>
        <taxon>Eukaryota</taxon>
        <taxon>Metazoa</taxon>
        <taxon>Ecdysozoa</taxon>
        <taxon>Arthropoda</taxon>
        <taxon>Crustacea</taxon>
        <taxon>Oligostraca</taxon>
        <taxon>Ostracoda</taxon>
        <taxon>Podocopa</taxon>
        <taxon>Podocopida</taxon>
        <taxon>Cytherocopina</taxon>
        <taxon>Cytheroidea</taxon>
        <taxon>Cytherideidae</taxon>
        <taxon>Cyprideis</taxon>
    </lineage>
</organism>
<dbReference type="InterPro" id="IPR016032">
    <property type="entry name" value="Sig_transdc_resp-reg_C-effctor"/>
</dbReference>
<dbReference type="Gene3D" id="1.10.10.10">
    <property type="entry name" value="Winged helix-like DNA-binding domain superfamily/Winged helix DNA-binding domain"/>
    <property type="match status" value="1"/>
</dbReference>
<dbReference type="GO" id="GO:0032993">
    <property type="term" value="C:protein-DNA complex"/>
    <property type="evidence" value="ECO:0007669"/>
    <property type="project" value="TreeGrafter"/>
</dbReference>
<dbReference type="CDD" id="cd00383">
    <property type="entry name" value="trans_reg_C"/>
    <property type="match status" value="1"/>
</dbReference>
<dbReference type="PROSITE" id="PS50110">
    <property type="entry name" value="RESPONSE_REGULATORY"/>
    <property type="match status" value="1"/>
</dbReference>
<accession>A0A7R8X1L3</accession>
<dbReference type="OrthoDB" id="10061308at2759"/>
<dbReference type="InterPro" id="IPR011006">
    <property type="entry name" value="CheY-like_superfamily"/>
</dbReference>
<dbReference type="AlphaFoldDB" id="A0A7R8X1L3"/>
<dbReference type="InterPro" id="IPR001867">
    <property type="entry name" value="OmpR/PhoB-type_DNA-bd"/>
</dbReference>
<keyword evidence="2" id="KW-0902">Two-component regulatory system</keyword>
<feature type="non-terminal residue" evidence="8">
    <location>
        <position position="1"/>
    </location>
</feature>
<dbReference type="SMART" id="SM00862">
    <property type="entry name" value="Trans_reg_C"/>
    <property type="match status" value="1"/>
</dbReference>
<dbReference type="EMBL" id="OB716642">
    <property type="protein sequence ID" value="CAD7239132.1"/>
    <property type="molecule type" value="Genomic_DNA"/>
</dbReference>
<evidence type="ECO:0000256" key="4">
    <source>
        <dbReference type="ARBA" id="ARBA00023125"/>
    </source>
</evidence>
<keyword evidence="1" id="KW-0597">Phosphoprotein</keyword>
<evidence type="ECO:0000256" key="7">
    <source>
        <dbReference type="PROSITE-ProRule" id="PRU01091"/>
    </source>
</evidence>
<dbReference type="PANTHER" id="PTHR48111">
    <property type="entry name" value="REGULATOR OF RPOS"/>
    <property type="match status" value="1"/>
</dbReference>
<comment type="caution">
    <text evidence="6">Lacks conserved residue(s) required for the propagation of feature annotation.</text>
</comment>
<dbReference type="GO" id="GO:0000156">
    <property type="term" value="F:phosphorelay response regulator activity"/>
    <property type="evidence" value="ECO:0007669"/>
    <property type="project" value="TreeGrafter"/>
</dbReference>
<dbReference type="InterPro" id="IPR036388">
    <property type="entry name" value="WH-like_DNA-bd_sf"/>
</dbReference>
<dbReference type="SUPFAM" id="SSF46894">
    <property type="entry name" value="C-terminal effector domain of the bipartite response regulators"/>
    <property type="match status" value="1"/>
</dbReference>
<dbReference type="GO" id="GO:0006355">
    <property type="term" value="P:regulation of DNA-templated transcription"/>
    <property type="evidence" value="ECO:0007669"/>
    <property type="project" value="InterPro"/>
</dbReference>
<reference evidence="8" key="1">
    <citation type="submission" date="2020-11" db="EMBL/GenBank/DDBJ databases">
        <authorList>
            <person name="Tran Van P."/>
        </authorList>
    </citation>
    <scope>NUCLEOTIDE SEQUENCE</scope>
</reference>
<dbReference type="Gene3D" id="6.10.250.690">
    <property type="match status" value="1"/>
</dbReference>